<feature type="region of interest" description="Disordered" evidence="2">
    <location>
        <begin position="622"/>
        <end position="718"/>
    </location>
</feature>
<evidence type="ECO:0000259" key="3">
    <source>
        <dbReference type="Pfam" id="PF23559"/>
    </source>
</evidence>
<feature type="region of interest" description="Disordered" evidence="2">
    <location>
        <begin position="33"/>
        <end position="90"/>
    </location>
</feature>
<dbReference type="Proteomes" id="UP000436088">
    <property type="component" value="Unassembled WGS sequence"/>
</dbReference>
<name>A0A6A2XVP7_HIBSY</name>
<protein>
    <submittedName>
        <fullName evidence="5">Beta-galactosidase 7</fullName>
    </submittedName>
</protein>
<dbReference type="Pfam" id="PF23598">
    <property type="entry name" value="LRR_14"/>
    <property type="match status" value="1"/>
</dbReference>
<dbReference type="AlphaFoldDB" id="A0A6A2XVP7"/>
<dbReference type="InterPro" id="IPR058922">
    <property type="entry name" value="WHD_DRP"/>
</dbReference>
<dbReference type="InterPro" id="IPR032675">
    <property type="entry name" value="LRR_dom_sf"/>
</dbReference>
<dbReference type="EMBL" id="VEPZ02001492">
    <property type="protein sequence ID" value="KAE8670865.1"/>
    <property type="molecule type" value="Genomic_DNA"/>
</dbReference>
<accession>A0A6A2XVP7</accession>
<feature type="compositionally biased region" description="Low complexity" evidence="2">
    <location>
        <begin position="654"/>
        <end position="677"/>
    </location>
</feature>
<reference evidence="5" key="1">
    <citation type="submission" date="2019-09" db="EMBL/GenBank/DDBJ databases">
        <title>Draft genome information of white flower Hibiscus syriacus.</title>
        <authorList>
            <person name="Kim Y.-M."/>
        </authorList>
    </citation>
    <scope>NUCLEOTIDE SEQUENCE [LARGE SCALE GENOMIC DNA]</scope>
    <source>
        <strain evidence="5">YM2019G1</strain>
    </source>
</reference>
<dbReference type="PANTHER" id="PTHR47186:SF54">
    <property type="entry name" value="DISEASE RESISTANCE RPP13-LIKE PROTEIN 4"/>
    <property type="match status" value="1"/>
</dbReference>
<proteinExistence type="predicted"/>
<dbReference type="SUPFAM" id="SSF52058">
    <property type="entry name" value="L domain-like"/>
    <property type="match status" value="1"/>
</dbReference>
<organism evidence="5 6">
    <name type="scientific">Hibiscus syriacus</name>
    <name type="common">Rose of Sharon</name>
    <dbReference type="NCBI Taxonomy" id="106335"/>
    <lineage>
        <taxon>Eukaryota</taxon>
        <taxon>Viridiplantae</taxon>
        <taxon>Streptophyta</taxon>
        <taxon>Embryophyta</taxon>
        <taxon>Tracheophyta</taxon>
        <taxon>Spermatophyta</taxon>
        <taxon>Magnoliopsida</taxon>
        <taxon>eudicotyledons</taxon>
        <taxon>Gunneridae</taxon>
        <taxon>Pentapetalae</taxon>
        <taxon>rosids</taxon>
        <taxon>malvids</taxon>
        <taxon>Malvales</taxon>
        <taxon>Malvaceae</taxon>
        <taxon>Malvoideae</taxon>
        <taxon>Hibiscus</taxon>
    </lineage>
</organism>
<dbReference type="InterPro" id="IPR055414">
    <property type="entry name" value="LRR_R13L4/SHOC2-like"/>
</dbReference>
<evidence type="ECO:0000313" key="5">
    <source>
        <dbReference type="EMBL" id="KAE8670865.1"/>
    </source>
</evidence>
<evidence type="ECO:0000259" key="4">
    <source>
        <dbReference type="Pfam" id="PF23598"/>
    </source>
</evidence>
<feature type="compositionally biased region" description="Basic and acidic residues" evidence="2">
    <location>
        <begin position="701"/>
        <end position="712"/>
    </location>
</feature>
<dbReference type="PANTHER" id="PTHR47186">
    <property type="entry name" value="LEUCINE-RICH REPEAT-CONTAINING PROTEIN 57"/>
    <property type="match status" value="1"/>
</dbReference>
<gene>
    <name evidence="5" type="ORF">F3Y22_tig00112047pilonHSYRG00012</name>
</gene>
<comment type="caution">
    <text evidence="5">The sequence shown here is derived from an EMBL/GenBank/DDBJ whole genome shotgun (WGS) entry which is preliminary data.</text>
</comment>
<feature type="region of interest" description="Disordered" evidence="2">
    <location>
        <begin position="356"/>
        <end position="402"/>
    </location>
</feature>
<dbReference type="Gene3D" id="3.80.10.10">
    <property type="entry name" value="Ribonuclease Inhibitor"/>
    <property type="match status" value="1"/>
</dbReference>
<feature type="domain" description="Disease resistance protein winged helix" evidence="3">
    <location>
        <begin position="240"/>
        <end position="307"/>
    </location>
</feature>
<feature type="compositionally biased region" description="Low complexity" evidence="2">
    <location>
        <begin position="40"/>
        <end position="56"/>
    </location>
</feature>
<sequence length="852" mass="97226">MPSDPDKTTLSVSHIQDIIDRISKLCKLTEEYANKADPPQQTTVDTNAAANNQTQNPQDGSTGGEGDGAQGTKKTESDKGKDAKRDGGYKKTDALHDLGKLFKELDYMYRSFQKLEKFEKDLSDPLKTLEANVNDIVTDLKKEKLPKQVEHNLRVLRNNITRVKILIPSPHQAAGLSSEGNRGLQTTVATGDTGDLPHLYEEDLFKESYYFQEIREKYESLEDESLEGKRLKLSLLCFAIFPENSEIKKRFLRFWWVGENLIPPQENRDEKDVVNETLKIYVEKGLIQPVLKKNRLEPRSYKMDPIVRSCLISFAKEAGFFHYDQEGKPTMDFSACNKACMVRSEGAAAPWFSKYLKGSDNDEEDGESKNPKGQQEQEKLPEDPVKLDGESENPKGKQEQEKLPVDLVKLQMLFNFPNRETLMRASRQFDKLQTLFNLSKQFPGLPKEWFAKMTTLKVLYMGKWESTAGRPRHIEVEDIDFLKALTKMKNLRLLSLQGVSGIPTIPRAVGQLENLKILDLRACHNLERLPDKIGLLKELIYLDLSECYLLDYVPRKLSELKKLEVLKGFVIVDTKNSCTLDDLSKLEELRKLSINVNTTNFDINDAKESLVKFKQLKKLRMSWGSRGMPNSSNERPPSKAKKQQPPPQAKKQKQPPQAKEQKQPPQAKKQPPSSSASDQDNRMGPLDVFRNTANKVLADNANRKTTNEEDSNKQNGGVLKKSAAKNWWEVATAALRQAGNQQQDLKGLENLVKLDLQCFPYSAPPEWLVPSKMVNLMNLSIRGGKLSYLEHDPKGKKWKVETLRLKFLVGFKMNWKEMQDWFPRLKYLENVRSPRITLCPCDLNGIWQAHSN</sequence>
<keyword evidence="1" id="KW-0677">Repeat</keyword>
<keyword evidence="6" id="KW-1185">Reference proteome</keyword>
<feature type="domain" description="Disease resistance R13L4/SHOC-2-like LRR" evidence="4">
    <location>
        <begin position="482"/>
        <end position="634"/>
    </location>
</feature>
<dbReference type="Pfam" id="PF23559">
    <property type="entry name" value="WHD_DRP"/>
    <property type="match status" value="1"/>
</dbReference>
<evidence type="ECO:0000256" key="1">
    <source>
        <dbReference type="ARBA" id="ARBA00022737"/>
    </source>
</evidence>
<feature type="compositionally biased region" description="Basic and acidic residues" evidence="2">
    <location>
        <begin position="73"/>
        <end position="90"/>
    </location>
</feature>
<evidence type="ECO:0000256" key="2">
    <source>
        <dbReference type="SAM" id="MobiDB-lite"/>
    </source>
</evidence>
<feature type="compositionally biased region" description="Basic and acidic residues" evidence="2">
    <location>
        <begin position="367"/>
        <end position="402"/>
    </location>
</feature>
<evidence type="ECO:0000313" key="6">
    <source>
        <dbReference type="Proteomes" id="UP000436088"/>
    </source>
</evidence>